<dbReference type="EMBL" id="FOXQ01000001">
    <property type="protein sequence ID" value="SFP73276.1"/>
    <property type="molecule type" value="Genomic_DNA"/>
</dbReference>
<organism evidence="3 4">
    <name type="scientific">Parafilimonas terrae</name>
    <dbReference type="NCBI Taxonomy" id="1465490"/>
    <lineage>
        <taxon>Bacteria</taxon>
        <taxon>Pseudomonadati</taxon>
        <taxon>Bacteroidota</taxon>
        <taxon>Chitinophagia</taxon>
        <taxon>Chitinophagales</taxon>
        <taxon>Chitinophagaceae</taxon>
        <taxon>Parafilimonas</taxon>
    </lineage>
</organism>
<dbReference type="AlphaFoldDB" id="A0A1I5SSQ0"/>
<dbReference type="InterPro" id="IPR039447">
    <property type="entry name" value="UreH-like_TM_dom"/>
</dbReference>
<dbReference type="Pfam" id="PF13386">
    <property type="entry name" value="DsbD_2"/>
    <property type="match status" value="1"/>
</dbReference>
<dbReference type="PANTHER" id="PTHR42208:SF1">
    <property type="entry name" value="HEAVY METAL TRANSPORTER"/>
    <property type="match status" value="1"/>
</dbReference>
<feature type="transmembrane region" description="Helical" evidence="1">
    <location>
        <begin position="77"/>
        <end position="95"/>
    </location>
</feature>
<feature type="transmembrane region" description="Helical" evidence="1">
    <location>
        <begin position="128"/>
        <end position="153"/>
    </location>
</feature>
<feature type="transmembrane region" description="Helical" evidence="1">
    <location>
        <begin position="6"/>
        <end position="32"/>
    </location>
</feature>
<dbReference type="OrthoDB" id="594443at2"/>
<dbReference type="Proteomes" id="UP000199031">
    <property type="component" value="Unassembled WGS sequence"/>
</dbReference>
<gene>
    <name evidence="3" type="ORF">SAMN05444277_101904</name>
</gene>
<keyword evidence="4" id="KW-1185">Reference proteome</keyword>
<name>A0A1I5SSQ0_9BACT</name>
<feature type="transmembrane region" description="Helical" evidence="1">
    <location>
        <begin position="159"/>
        <end position="184"/>
    </location>
</feature>
<evidence type="ECO:0000259" key="2">
    <source>
        <dbReference type="Pfam" id="PF13386"/>
    </source>
</evidence>
<feature type="transmembrane region" description="Helical" evidence="1">
    <location>
        <begin position="196"/>
        <end position="219"/>
    </location>
</feature>
<evidence type="ECO:0000256" key="1">
    <source>
        <dbReference type="SAM" id="Phobius"/>
    </source>
</evidence>
<feature type="transmembrane region" description="Helical" evidence="1">
    <location>
        <begin position="44"/>
        <end position="65"/>
    </location>
</feature>
<keyword evidence="1" id="KW-0472">Membrane</keyword>
<reference evidence="3 4" key="1">
    <citation type="submission" date="2016-10" db="EMBL/GenBank/DDBJ databases">
        <authorList>
            <person name="de Groot N.N."/>
        </authorList>
    </citation>
    <scope>NUCLEOTIDE SEQUENCE [LARGE SCALE GENOMIC DNA]</scope>
    <source>
        <strain evidence="3 4">DSM 28286</strain>
    </source>
</reference>
<accession>A0A1I5SSQ0</accession>
<dbReference type="PANTHER" id="PTHR42208">
    <property type="entry name" value="HEAVY METAL TRANSPORTER-RELATED"/>
    <property type="match status" value="1"/>
</dbReference>
<proteinExistence type="predicted"/>
<sequence>MWQLIIPAFALGLFSSFHCVGMCGAIAFSLPVNHLSKPKKIAGIFLYNLGRIATYSTIGFLFGLIGRQLYIAGLQQWFSIIAGIIIMLAVLQYVFRKPLMHLPGFGKVQLLVQNLIGRFLRAKNIGQLFLLGMANGLLPCGLVYFAVMGAVAAGSVLNAALFMGLFGLGTLPAMFLFGYLGMSINVAIRNKMKQAVPYFLTVMGMLLILRGLGLGIPYVSPLLPHVVQEGAVSCH</sequence>
<dbReference type="STRING" id="1465490.SAMN05444277_101904"/>
<keyword evidence="1" id="KW-1133">Transmembrane helix</keyword>
<evidence type="ECO:0000313" key="3">
    <source>
        <dbReference type="EMBL" id="SFP73276.1"/>
    </source>
</evidence>
<feature type="domain" description="Urease accessory protein UreH-like transmembrane" evidence="2">
    <location>
        <begin position="8"/>
        <end position="205"/>
    </location>
</feature>
<keyword evidence="1" id="KW-0812">Transmembrane</keyword>
<protein>
    <recommendedName>
        <fullName evidence="2">Urease accessory protein UreH-like transmembrane domain-containing protein</fullName>
    </recommendedName>
</protein>
<evidence type="ECO:0000313" key="4">
    <source>
        <dbReference type="Proteomes" id="UP000199031"/>
    </source>
</evidence>